<feature type="transmembrane region" description="Helical" evidence="1">
    <location>
        <begin position="33"/>
        <end position="54"/>
    </location>
</feature>
<accession>A0A8S8X8S0</accession>
<comment type="caution">
    <text evidence="2">The sequence shown here is derived from an EMBL/GenBank/DDBJ whole genome shotgun (WGS) entry which is preliminary data.</text>
</comment>
<keyword evidence="1" id="KW-0472">Membrane</keyword>
<dbReference type="AlphaFoldDB" id="A0A8S8X8S0"/>
<dbReference type="EMBL" id="BOPV01000001">
    <property type="protein sequence ID" value="GIL38251.1"/>
    <property type="molecule type" value="Genomic_DNA"/>
</dbReference>
<keyword evidence="1" id="KW-1133">Transmembrane helix</keyword>
<keyword evidence="3" id="KW-1185">Reference proteome</keyword>
<evidence type="ECO:0000256" key="1">
    <source>
        <dbReference type="SAM" id="Phobius"/>
    </source>
</evidence>
<reference evidence="2" key="1">
    <citation type="submission" date="2021-02" db="EMBL/GenBank/DDBJ databases">
        <title>Genome sequence of Rhodospirillales sp. strain TMPK1 isolated from soil.</title>
        <authorList>
            <person name="Nakai R."/>
            <person name="Kusada H."/>
            <person name="Tamaki H."/>
        </authorList>
    </citation>
    <scope>NUCLEOTIDE SEQUENCE</scope>
    <source>
        <strain evidence="2">TMPK1</strain>
    </source>
</reference>
<organism evidence="2 3">
    <name type="scientific">Roseiterribacter gracilis</name>
    <dbReference type="NCBI Taxonomy" id="2812848"/>
    <lineage>
        <taxon>Bacteria</taxon>
        <taxon>Pseudomonadati</taxon>
        <taxon>Pseudomonadota</taxon>
        <taxon>Alphaproteobacteria</taxon>
        <taxon>Rhodospirillales</taxon>
        <taxon>Roseiterribacteraceae</taxon>
        <taxon>Roseiterribacter</taxon>
    </lineage>
</organism>
<proteinExistence type="predicted"/>
<gene>
    <name evidence="2" type="ORF">TMPK1_04880</name>
</gene>
<evidence type="ECO:0000313" key="2">
    <source>
        <dbReference type="EMBL" id="GIL38251.1"/>
    </source>
</evidence>
<name>A0A8S8X8S0_9PROT</name>
<evidence type="ECO:0000313" key="3">
    <source>
        <dbReference type="Proteomes" id="UP000681075"/>
    </source>
</evidence>
<dbReference type="Proteomes" id="UP000681075">
    <property type="component" value="Unassembled WGS sequence"/>
</dbReference>
<sequence length="64" mass="7389">MYEPPLEGDRDRSVWRDARNDAIASVLGSSEEIALVLGVLVLAWFLIKLVFWCCERAYRYVVAR</sequence>
<keyword evidence="1" id="KW-0812">Transmembrane</keyword>
<protein>
    <submittedName>
        <fullName evidence="2">Uncharacterized protein</fullName>
    </submittedName>
</protein>